<evidence type="ECO:0000256" key="3">
    <source>
        <dbReference type="ARBA" id="ARBA00023136"/>
    </source>
</evidence>
<evidence type="ECO:0000256" key="2">
    <source>
        <dbReference type="ARBA" id="ARBA00005778"/>
    </source>
</evidence>
<gene>
    <name evidence="6" type="ORF">RFI_07502</name>
</gene>
<dbReference type="GO" id="GO:0030833">
    <property type="term" value="P:regulation of actin filament polymerization"/>
    <property type="evidence" value="ECO:0007669"/>
    <property type="project" value="InterPro"/>
</dbReference>
<sequence length="169" mass="19005">GGVRTDFSYYKRTQVKCDSDESLSDLLLPVNAEKAGFISMFLAQAIPMTKQVSDIIKTSEFALNMIGTICNACLDLLRANKFGTNTYHLIILRAMVASFMIYDHANSIGAFQRRSLTKASKVVSMVCTEYIQIYESKEDLSGLVNIIKYSSLHLNDDQTPQSIRRMLEQ</sequence>
<proteinExistence type="inferred from homology"/>
<evidence type="ECO:0000256" key="1">
    <source>
        <dbReference type="ARBA" id="ARBA00004635"/>
    </source>
</evidence>
<evidence type="ECO:0000256" key="4">
    <source>
        <dbReference type="ARBA" id="ARBA00023288"/>
    </source>
</evidence>
<dbReference type="GO" id="GO:0016020">
    <property type="term" value="C:membrane"/>
    <property type="evidence" value="ECO:0007669"/>
    <property type="project" value="UniProtKB-SubCell"/>
</dbReference>
<dbReference type="InterPro" id="IPR009828">
    <property type="entry name" value="CYRIA/CYRIB_Rac1-bd"/>
</dbReference>
<dbReference type="Proteomes" id="UP000023152">
    <property type="component" value="Unassembled WGS sequence"/>
</dbReference>
<dbReference type="InterPro" id="IPR039789">
    <property type="entry name" value="CYRI"/>
</dbReference>
<accession>X6NUM6</accession>
<evidence type="ECO:0000313" key="7">
    <source>
        <dbReference type="Proteomes" id="UP000023152"/>
    </source>
</evidence>
<comment type="similarity">
    <text evidence="2">Belongs to the CYRI family.</text>
</comment>
<reference evidence="6 7" key="1">
    <citation type="journal article" date="2013" name="Curr. Biol.">
        <title>The Genome of the Foraminiferan Reticulomyxa filosa.</title>
        <authorList>
            <person name="Glockner G."/>
            <person name="Hulsmann N."/>
            <person name="Schleicher M."/>
            <person name="Noegel A.A."/>
            <person name="Eichinger L."/>
            <person name="Gallinger C."/>
            <person name="Pawlowski J."/>
            <person name="Sierra R."/>
            <person name="Euteneuer U."/>
            <person name="Pillet L."/>
            <person name="Moustafa A."/>
            <person name="Platzer M."/>
            <person name="Groth M."/>
            <person name="Szafranski K."/>
            <person name="Schliwa M."/>
        </authorList>
    </citation>
    <scope>NUCLEOTIDE SEQUENCE [LARGE SCALE GENOMIC DNA]</scope>
</reference>
<dbReference type="AlphaFoldDB" id="X6NUM6"/>
<evidence type="ECO:0000313" key="6">
    <source>
        <dbReference type="EMBL" id="ETO29618.1"/>
    </source>
</evidence>
<dbReference type="GO" id="GO:0031267">
    <property type="term" value="F:small GTPase binding"/>
    <property type="evidence" value="ECO:0007669"/>
    <property type="project" value="InterPro"/>
</dbReference>
<keyword evidence="3" id="KW-0472">Membrane</keyword>
<dbReference type="EMBL" id="ASPP01005948">
    <property type="protein sequence ID" value="ETO29618.1"/>
    <property type="molecule type" value="Genomic_DNA"/>
</dbReference>
<comment type="caution">
    <text evidence="6">The sequence shown here is derived from an EMBL/GenBank/DDBJ whole genome shotgun (WGS) entry which is preliminary data.</text>
</comment>
<feature type="non-terminal residue" evidence="6">
    <location>
        <position position="1"/>
    </location>
</feature>
<dbReference type="OrthoDB" id="60973at2759"/>
<name>X6NUM6_RETFI</name>
<keyword evidence="4" id="KW-0449">Lipoprotein</keyword>
<dbReference type="Pfam" id="PF07159">
    <property type="entry name" value="CYRIA-B_Rac1-bd"/>
    <property type="match status" value="1"/>
</dbReference>
<feature type="domain" description="CYRIA/CYRIB Rac1 binding" evidence="5">
    <location>
        <begin position="3"/>
        <end position="164"/>
    </location>
</feature>
<protein>
    <submittedName>
        <fullName evidence="6">Family with sequence similarity 49, member A-like isoform 2</fullName>
    </submittedName>
</protein>
<evidence type="ECO:0000259" key="5">
    <source>
        <dbReference type="Pfam" id="PF07159"/>
    </source>
</evidence>
<organism evidence="6 7">
    <name type="scientific">Reticulomyxa filosa</name>
    <dbReference type="NCBI Taxonomy" id="46433"/>
    <lineage>
        <taxon>Eukaryota</taxon>
        <taxon>Sar</taxon>
        <taxon>Rhizaria</taxon>
        <taxon>Retaria</taxon>
        <taxon>Foraminifera</taxon>
        <taxon>Monothalamids</taxon>
        <taxon>Reticulomyxidae</taxon>
        <taxon>Reticulomyxa</taxon>
    </lineage>
</organism>
<comment type="subcellular location">
    <subcellularLocation>
        <location evidence="1">Membrane</location>
        <topology evidence="1">Lipid-anchor</topology>
    </subcellularLocation>
</comment>
<keyword evidence="7" id="KW-1185">Reference proteome</keyword>
<dbReference type="PANTHER" id="PTHR12422">
    <property type="entry name" value="GH09096P"/>
    <property type="match status" value="1"/>
</dbReference>